<gene>
    <name evidence="1" type="ORF">Bravens_01107</name>
</gene>
<sequence length="189" mass="20854">MDTIIRTGKPLSALQLYALRRDGLLVQLTETSWIRAGAVLTPKLRAAALGAPPIHGTAFSHAAAHWVWWGSAQAPALLDVTTLVRRRVRRVPEGTAVWERSLGGDQYREFGDCRVTEPLKTLFDIVVDCILPIEDLTQRKRAARSVLAPTAPQQRRALAALAEDSFRRPGVVEIRRLLRSIDPASHAGL</sequence>
<reference evidence="1 2" key="1">
    <citation type="submission" date="2016-01" db="EMBL/GenBank/DDBJ databases">
        <title>Use of Whole Genome Sequencing to ascertain that Brevibacterium massiliense (Roux, Raoult 2009) is a later heterotypic synonym of Brevibacterium ravenspurgense (Mages 2008).</title>
        <authorList>
            <person name="Bernier A.-M."/>
            <person name="Burdz T."/>
            <person name="Huynh C."/>
            <person name="Pachecho A.L."/>
            <person name="Wiebe D."/>
            <person name="Bonner C."/>
            <person name="Bernard K."/>
        </authorList>
    </citation>
    <scope>NUCLEOTIDE SEQUENCE [LARGE SCALE GENOMIC DNA]</scope>
    <source>
        <strain evidence="1 2">CCUG56047</strain>
    </source>
</reference>
<dbReference type="AlphaFoldDB" id="A0A150H7R9"/>
<dbReference type="PATRIC" id="fig|479117.4.peg.1104"/>
<dbReference type="Proteomes" id="UP000243589">
    <property type="component" value="Unassembled WGS sequence"/>
</dbReference>
<protein>
    <recommendedName>
        <fullName evidence="3">AbiEi antitoxin C-terminal domain-containing protein</fullName>
    </recommendedName>
</protein>
<name>A0A150H7R9_9MICO</name>
<organism evidence="1 2">
    <name type="scientific">Brevibacterium ravenspurgense</name>
    <dbReference type="NCBI Taxonomy" id="479117"/>
    <lineage>
        <taxon>Bacteria</taxon>
        <taxon>Bacillati</taxon>
        <taxon>Actinomycetota</taxon>
        <taxon>Actinomycetes</taxon>
        <taxon>Micrococcales</taxon>
        <taxon>Brevibacteriaceae</taxon>
        <taxon>Brevibacterium</taxon>
    </lineage>
</organism>
<evidence type="ECO:0008006" key="3">
    <source>
        <dbReference type="Google" id="ProtNLM"/>
    </source>
</evidence>
<evidence type="ECO:0000313" key="1">
    <source>
        <dbReference type="EMBL" id="KXZ58071.1"/>
    </source>
</evidence>
<keyword evidence="2" id="KW-1185">Reference proteome</keyword>
<comment type="caution">
    <text evidence="1">The sequence shown here is derived from an EMBL/GenBank/DDBJ whole genome shotgun (WGS) entry which is preliminary data.</text>
</comment>
<dbReference type="RefSeq" id="WP_062021098.1">
    <property type="nucleotide sequence ID" value="NZ_LQQC01000010.1"/>
</dbReference>
<evidence type="ECO:0000313" key="2">
    <source>
        <dbReference type="Proteomes" id="UP000243589"/>
    </source>
</evidence>
<accession>A0A150H7R9</accession>
<proteinExistence type="predicted"/>
<dbReference type="EMBL" id="LQQC01000010">
    <property type="protein sequence ID" value="KXZ58071.1"/>
    <property type="molecule type" value="Genomic_DNA"/>
</dbReference>